<dbReference type="RefSeq" id="WP_144571348.1">
    <property type="nucleotide sequence ID" value="NZ_VLKG01000005.1"/>
</dbReference>
<keyword evidence="2" id="KW-1185">Reference proteome</keyword>
<name>A0A562IK02_9GAMM</name>
<dbReference type="OrthoDB" id="9793663at2"/>
<dbReference type="PANTHER" id="PTHR38774">
    <property type="entry name" value="CYTOPLASMIC PROTEIN-RELATED"/>
    <property type="match status" value="1"/>
</dbReference>
<organism evidence="1 2">
    <name type="scientific">Azomonas agilis</name>
    <dbReference type="NCBI Taxonomy" id="116849"/>
    <lineage>
        <taxon>Bacteria</taxon>
        <taxon>Pseudomonadati</taxon>
        <taxon>Pseudomonadota</taxon>
        <taxon>Gammaproteobacteria</taxon>
        <taxon>Pseudomonadales</taxon>
        <taxon>Pseudomonadaceae</taxon>
        <taxon>Azomonas</taxon>
    </lineage>
</organism>
<dbReference type="PANTHER" id="PTHR38774:SF1">
    <property type="entry name" value="CYTOPLASMIC PROTEIN"/>
    <property type="match status" value="1"/>
</dbReference>
<evidence type="ECO:0000313" key="1">
    <source>
        <dbReference type="EMBL" id="TWH71351.1"/>
    </source>
</evidence>
<dbReference type="InterPro" id="IPR009659">
    <property type="entry name" value="DUF1249"/>
</dbReference>
<proteinExistence type="predicted"/>
<dbReference type="Proteomes" id="UP000319627">
    <property type="component" value="Unassembled WGS sequence"/>
</dbReference>
<dbReference type="EMBL" id="VLKG01000005">
    <property type="protein sequence ID" value="TWH71351.1"/>
    <property type="molecule type" value="Genomic_DNA"/>
</dbReference>
<dbReference type="AlphaFoldDB" id="A0A562IK02"/>
<comment type="caution">
    <text evidence="1">The sequence shown here is derived from an EMBL/GenBank/DDBJ whole genome shotgun (WGS) entry which is preliminary data.</text>
</comment>
<reference evidence="1 2" key="1">
    <citation type="submission" date="2019-07" db="EMBL/GenBank/DDBJ databases">
        <title>Genomic Encyclopedia of Type Strains, Phase I: the one thousand microbial genomes (KMG-I) project.</title>
        <authorList>
            <person name="Kyrpides N."/>
        </authorList>
    </citation>
    <scope>NUCLEOTIDE SEQUENCE [LARGE SCALE GENOMIC DNA]</scope>
    <source>
        <strain evidence="1 2">DSM 375</strain>
    </source>
</reference>
<dbReference type="Pfam" id="PF06853">
    <property type="entry name" value="DUF1249"/>
    <property type="match status" value="1"/>
</dbReference>
<protein>
    <recommendedName>
        <fullName evidence="3">DUF1249 domain-containing protein</fullName>
    </recommendedName>
</protein>
<evidence type="ECO:0008006" key="3">
    <source>
        <dbReference type="Google" id="ProtNLM"/>
    </source>
</evidence>
<evidence type="ECO:0000313" key="2">
    <source>
        <dbReference type="Proteomes" id="UP000319627"/>
    </source>
</evidence>
<gene>
    <name evidence="1" type="ORF">LX59_01634</name>
</gene>
<accession>A0A562IK02</accession>
<sequence>MSPHRERYRVDLPGLQATCEANYWRLMRLMPEMRTQSEARRLNLTLGTEATATLIIRVVEHSPYTSLLHMIQESGLSWLPTPHLEVRAYHDARMAEVTAAQNLRRFRSLYPYPNPQMHQPDEKFQLNLFLGEWLSHCFSCGYEPVPVI</sequence>